<dbReference type="InterPro" id="IPR040442">
    <property type="entry name" value="Pyrv_kinase-like_dom_sf"/>
</dbReference>
<dbReference type="NCBIfam" id="TIGR00222">
    <property type="entry name" value="panB"/>
    <property type="match status" value="1"/>
</dbReference>
<feature type="binding site" evidence="7 9">
    <location>
        <position position="113"/>
    </location>
    <ligand>
        <name>3-methyl-2-oxobutanoate</name>
        <dbReference type="ChEBI" id="CHEBI:11851"/>
    </ligand>
</feature>
<dbReference type="EC" id="2.1.2.11" evidence="7"/>
<evidence type="ECO:0000256" key="8">
    <source>
        <dbReference type="PIRSR" id="PIRSR000388-1"/>
    </source>
</evidence>
<proteinExistence type="inferred from homology"/>
<keyword evidence="5 7" id="KW-0808">Transferase</keyword>
<keyword evidence="11" id="KW-0489">Methyltransferase</keyword>
<comment type="catalytic activity">
    <reaction evidence="7">
        <text>(6R)-5,10-methylene-5,6,7,8-tetrahydrofolate + 3-methyl-2-oxobutanoate + H2O = 2-dehydropantoate + (6S)-5,6,7,8-tetrahydrofolate</text>
        <dbReference type="Rhea" id="RHEA:11824"/>
        <dbReference type="ChEBI" id="CHEBI:11561"/>
        <dbReference type="ChEBI" id="CHEBI:11851"/>
        <dbReference type="ChEBI" id="CHEBI:15377"/>
        <dbReference type="ChEBI" id="CHEBI:15636"/>
        <dbReference type="ChEBI" id="CHEBI:57453"/>
        <dbReference type="EC" id="2.1.2.11"/>
    </reaction>
</comment>
<comment type="similarity">
    <text evidence="2 7">Belongs to the PanB family.</text>
</comment>
<keyword evidence="4 7" id="KW-0566">Pantothenate biosynthesis</keyword>
<reference evidence="11 12" key="1">
    <citation type="submission" date="2020-02" db="EMBL/GenBank/DDBJ databases">
        <authorList>
            <person name="Zheng R.K."/>
            <person name="Sun C.M."/>
        </authorList>
    </citation>
    <scope>NUCLEOTIDE SEQUENCE [LARGE SCALE GENOMIC DNA]</scope>
    <source>
        <strain evidence="12">rifampicinis</strain>
    </source>
</reference>
<dbReference type="CDD" id="cd06557">
    <property type="entry name" value="KPHMT-like"/>
    <property type="match status" value="1"/>
</dbReference>
<comment type="function">
    <text evidence="6 7">Catalyzes the reversible reaction in which hydroxymethyl group from 5,10-methylenetetrahydrofolate is transferred onto alpha-ketoisovalerate to form ketopantoate.</text>
</comment>
<comment type="pathway">
    <text evidence="1 7">Cofactor biosynthesis; (R)-pantothenate biosynthesis; (R)-pantoate from 3-methyl-2-oxobutanoate: step 1/2.</text>
</comment>
<evidence type="ECO:0000256" key="4">
    <source>
        <dbReference type="ARBA" id="ARBA00022655"/>
    </source>
</evidence>
<dbReference type="PANTHER" id="PTHR20881">
    <property type="entry name" value="3-METHYL-2-OXOBUTANOATE HYDROXYMETHYLTRANSFERASE"/>
    <property type="match status" value="1"/>
</dbReference>
<keyword evidence="7 10" id="KW-0479">Metal-binding</keyword>
<dbReference type="GO" id="GO:0000287">
    <property type="term" value="F:magnesium ion binding"/>
    <property type="evidence" value="ECO:0007669"/>
    <property type="project" value="TreeGrafter"/>
</dbReference>
<gene>
    <name evidence="7 11" type="primary">panB</name>
    <name evidence="11" type="ORF">G4Y79_18495</name>
</gene>
<feature type="active site" description="Proton acceptor" evidence="7 8">
    <location>
        <position position="182"/>
    </location>
</feature>
<comment type="subunit">
    <text evidence="3 7">Homodecamer; pentamer of dimers.</text>
</comment>
<sequence>MRLTIRDIRKMKDSHERLVMLTAYDATSARLAQAADIPILLVGDTLGMVVQGHESTIPVTMDHMIYHCQIVARVTEKPLIVGDLPFMSYSINTEQAMANAARLMQEGGASCVKLEGGTEMAPTIARIVDAGIPVMAHIGLTPQSVNQFGGFRVQGRDLETARKLIEDARAVQAAGAFAVVLELVPERLAHLITDMLDIPTIGIGAGIGCDGQVQVFHDILGLFDEFVPRHTTRFAEIGTAIQAALSQYRSDVQAGAFPTEANSFKMDDTIIATLRREVFGVAQELDTDASD</sequence>
<dbReference type="GO" id="GO:0032259">
    <property type="term" value="P:methylation"/>
    <property type="evidence" value="ECO:0007669"/>
    <property type="project" value="UniProtKB-KW"/>
</dbReference>
<evidence type="ECO:0000256" key="9">
    <source>
        <dbReference type="PIRSR" id="PIRSR000388-2"/>
    </source>
</evidence>
<evidence type="ECO:0000313" key="11">
    <source>
        <dbReference type="EMBL" id="QPC81661.1"/>
    </source>
</evidence>
<dbReference type="SUPFAM" id="SSF51621">
    <property type="entry name" value="Phosphoenolpyruvate/pyruvate domain"/>
    <property type="match status" value="1"/>
</dbReference>
<dbReference type="PIRSF" id="PIRSF000388">
    <property type="entry name" value="Pantoate_hydroxy_MeTrfase"/>
    <property type="match status" value="1"/>
</dbReference>
<dbReference type="NCBIfam" id="NF001452">
    <property type="entry name" value="PRK00311.1"/>
    <property type="match status" value="1"/>
</dbReference>
<dbReference type="GO" id="GO:0003864">
    <property type="term" value="F:3-methyl-2-oxobutanoate hydroxymethyltransferase activity"/>
    <property type="evidence" value="ECO:0007669"/>
    <property type="project" value="UniProtKB-UniRule"/>
</dbReference>
<dbReference type="KEGG" id="pmet:G4Y79_18495"/>
<dbReference type="GO" id="GO:0005737">
    <property type="term" value="C:cytoplasm"/>
    <property type="evidence" value="ECO:0007669"/>
    <property type="project" value="UniProtKB-SubCell"/>
</dbReference>
<evidence type="ECO:0000256" key="5">
    <source>
        <dbReference type="ARBA" id="ARBA00022679"/>
    </source>
</evidence>
<dbReference type="EMBL" id="CP062983">
    <property type="protein sequence ID" value="QPC81661.1"/>
    <property type="molecule type" value="Genomic_DNA"/>
</dbReference>
<dbReference type="GO" id="GO:0008168">
    <property type="term" value="F:methyltransferase activity"/>
    <property type="evidence" value="ECO:0007669"/>
    <property type="project" value="UniProtKB-KW"/>
</dbReference>
<dbReference type="UniPathway" id="UPA00028">
    <property type="reaction ID" value="UER00003"/>
</dbReference>
<evidence type="ECO:0000256" key="10">
    <source>
        <dbReference type="PIRSR" id="PIRSR000388-3"/>
    </source>
</evidence>
<dbReference type="FunFam" id="3.20.20.60:FF:000003">
    <property type="entry name" value="3-methyl-2-oxobutanoate hydroxymethyltransferase"/>
    <property type="match status" value="1"/>
</dbReference>
<feature type="binding site" evidence="7 10">
    <location>
        <position position="83"/>
    </location>
    <ligand>
        <name>Mg(2+)</name>
        <dbReference type="ChEBI" id="CHEBI:18420"/>
    </ligand>
</feature>
<evidence type="ECO:0000313" key="12">
    <source>
        <dbReference type="Proteomes" id="UP000594468"/>
    </source>
</evidence>
<feature type="binding site" evidence="7 10">
    <location>
        <position position="44"/>
    </location>
    <ligand>
        <name>Mg(2+)</name>
        <dbReference type="ChEBI" id="CHEBI:18420"/>
    </ligand>
</feature>
<keyword evidence="12" id="KW-1185">Reference proteome</keyword>
<name>A0A7S8IDL5_9CHLR</name>
<dbReference type="Proteomes" id="UP000594468">
    <property type="component" value="Chromosome"/>
</dbReference>
<evidence type="ECO:0000256" key="6">
    <source>
        <dbReference type="ARBA" id="ARBA00056497"/>
    </source>
</evidence>
<dbReference type="Gene3D" id="3.20.20.60">
    <property type="entry name" value="Phosphoenolpyruvate-binding domains"/>
    <property type="match status" value="1"/>
</dbReference>
<comment type="cofactor">
    <cofactor evidence="7 10">
        <name>Mg(2+)</name>
        <dbReference type="ChEBI" id="CHEBI:18420"/>
    </cofactor>
    <text evidence="7 10">Binds 1 Mg(2+) ion per subunit.</text>
</comment>
<dbReference type="HAMAP" id="MF_00156">
    <property type="entry name" value="PanB"/>
    <property type="match status" value="1"/>
</dbReference>
<keyword evidence="7" id="KW-0963">Cytoplasm</keyword>
<protein>
    <recommendedName>
        <fullName evidence="7">3-methyl-2-oxobutanoate hydroxymethyltransferase</fullName>
        <ecNumber evidence="7">2.1.2.11</ecNumber>
    </recommendedName>
    <alternativeName>
        <fullName evidence="7">Ketopantoate hydroxymethyltransferase</fullName>
        <shortName evidence="7">KPHMT</shortName>
    </alternativeName>
</protein>
<evidence type="ECO:0000256" key="7">
    <source>
        <dbReference type="HAMAP-Rule" id="MF_00156"/>
    </source>
</evidence>
<dbReference type="Pfam" id="PF02548">
    <property type="entry name" value="Pantoate_transf"/>
    <property type="match status" value="1"/>
</dbReference>
<evidence type="ECO:0000256" key="1">
    <source>
        <dbReference type="ARBA" id="ARBA00005033"/>
    </source>
</evidence>
<dbReference type="InterPro" id="IPR015813">
    <property type="entry name" value="Pyrv/PenolPyrv_kinase-like_dom"/>
</dbReference>
<organism evidence="11 12">
    <name type="scientific">Phototrophicus methaneseepsis</name>
    <dbReference type="NCBI Taxonomy" id="2710758"/>
    <lineage>
        <taxon>Bacteria</taxon>
        <taxon>Bacillati</taxon>
        <taxon>Chloroflexota</taxon>
        <taxon>Candidatus Thermofontia</taxon>
        <taxon>Phototrophicales</taxon>
        <taxon>Phototrophicaceae</taxon>
        <taxon>Phototrophicus</taxon>
    </lineage>
</organism>
<dbReference type="GO" id="GO:0015940">
    <property type="term" value="P:pantothenate biosynthetic process"/>
    <property type="evidence" value="ECO:0007669"/>
    <property type="project" value="UniProtKB-UniRule"/>
</dbReference>
<evidence type="ECO:0000256" key="2">
    <source>
        <dbReference type="ARBA" id="ARBA00008676"/>
    </source>
</evidence>
<feature type="binding site" evidence="7 10">
    <location>
        <position position="115"/>
    </location>
    <ligand>
        <name>Mg(2+)</name>
        <dbReference type="ChEBI" id="CHEBI:18420"/>
    </ligand>
</feature>
<accession>A0A7S8IDL5</accession>
<dbReference type="AlphaFoldDB" id="A0A7S8IDL5"/>
<dbReference type="InterPro" id="IPR003700">
    <property type="entry name" value="Pantoate_hydroxy_MeTrfase"/>
</dbReference>
<feature type="binding site" evidence="7 9">
    <location>
        <position position="83"/>
    </location>
    <ligand>
        <name>3-methyl-2-oxobutanoate</name>
        <dbReference type="ChEBI" id="CHEBI:11851"/>
    </ligand>
</feature>
<comment type="subcellular location">
    <subcellularLocation>
        <location evidence="7">Cytoplasm</location>
    </subcellularLocation>
</comment>
<evidence type="ECO:0000256" key="3">
    <source>
        <dbReference type="ARBA" id="ARBA00011424"/>
    </source>
</evidence>
<feature type="binding site" evidence="7 9">
    <location>
        <begin position="44"/>
        <end position="45"/>
    </location>
    <ligand>
        <name>3-methyl-2-oxobutanoate</name>
        <dbReference type="ChEBI" id="CHEBI:11851"/>
    </ligand>
</feature>
<dbReference type="RefSeq" id="WP_195169732.1">
    <property type="nucleotide sequence ID" value="NZ_CP062983.1"/>
</dbReference>
<keyword evidence="7 10" id="KW-0460">Magnesium</keyword>
<dbReference type="PANTHER" id="PTHR20881:SF0">
    <property type="entry name" value="3-METHYL-2-OXOBUTANOATE HYDROXYMETHYLTRANSFERASE"/>
    <property type="match status" value="1"/>
</dbReference>